<organism evidence="4 5">
    <name type="scientific">Haloquadratum walsbyi (strain DSM 16854 / JCM 12705 / C23)</name>
    <dbReference type="NCBI Taxonomy" id="768065"/>
    <lineage>
        <taxon>Archaea</taxon>
        <taxon>Methanobacteriati</taxon>
        <taxon>Methanobacteriota</taxon>
        <taxon>Stenosarchaea group</taxon>
        <taxon>Halobacteria</taxon>
        <taxon>Halobacteriales</taxon>
        <taxon>Haloferacaceae</taxon>
        <taxon>Haloquadratum</taxon>
    </lineage>
</organism>
<sequence>MDIRDATIEDIEEIRDVARESLAASYGHAIDDKVIDAAIEEWYSKDALTETLTTDDAVFVLAVDDGGPIGFAQSELITGREAIGYIDWLHVGPDHRGVGIGSQLLSRLRQALMNAGADRLEGRVLTENETGLGFYNDQGFSVAGKRTVTIRDETFTERVYSLFVDSTEEPAANKQQTEAGETVYIAYDETVRGSEAPFFAAYLDEDHEDRYGWFCGADESLDVAMDTMERIECTACGNQRRPVRWDAAYL</sequence>
<dbReference type="RefSeq" id="WP_014555476.1">
    <property type="nucleotide sequence ID" value="NC_017459.1"/>
</dbReference>
<feature type="domain" description="N-acetyltransferase" evidence="3">
    <location>
        <begin position="1"/>
        <end position="165"/>
    </location>
</feature>
<evidence type="ECO:0000259" key="3">
    <source>
        <dbReference type="PROSITE" id="PS51186"/>
    </source>
</evidence>
<gene>
    <name evidence="4" type="ordered locus">Hqrw_1733</name>
</gene>
<dbReference type="InterPro" id="IPR000182">
    <property type="entry name" value="GNAT_dom"/>
</dbReference>
<keyword evidence="2 4" id="KW-0012">Acyltransferase</keyword>
<evidence type="ECO:0000256" key="1">
    <source>
        <dbReference type="ARBA" id="ARBA00022679"/>
    </source>
</evidence>
<protein>
    <submittedName>
        <fullName evidence="4">GNAT family acetyltransferase</fullName>
        <ecNumber evidence="4">2.3.1.-</ecNumber>
    </submittedName>
</protein>
<evidence type="ECO:0000313" key="5">
    <source>
        <dbReference type="Proteomes" id="UP000007954"/>
    </source>
</evidence>
<proteinExistence type="predicted"/>
<dbReference type="PANTHER" id="PTHR43877:SF2">
    <property type="entry name" value="AMINOALKYLPHOSPHONATE N-ACETYLTRANSFERASE-RELATED"/>
    <property type="match status" value="1"/>
</dbReference>
<evidence type="ECO:0000256" key="2">
    <source>
        <dbReference type="ARBA" id="ARBA00023315"/>
    </source>
</evidence>
<dbReference type="GO" id="GO:0016747">
    <property type="term" value="F:acyltransferase activity, transferring groups other than amino-acyl groups"/>
    <property type="evidence" value="ECO:0007669"/>
    <property type="project" value="InterPro"/>
</dbReference>
<keyword evidence="1 4" id="KW-0808">Transferase</keyword>
<reference evidence="4 5" key="1">
    <citation type="journal article" date="2011" name="PLoS ONE">
        <title>Haloquadratum walsbyi: limited diversity in a global pond.</title>
        <authorList>
            <person name="Dyall-Smith M."/>
            <person name="Pfeiffer F."/>
            <person name="Klee K."/>
            <person name="Palm P."/>
            <person name="Gross K."/>
            <person name="Schuster S.C."/>
            <person name="Rampp M."/>
            <person name="Oesterhelt D."/>
        </authorList>
    </citation>
    <scope>NUCLEOTIDE SEQUENCE [LARGE SCALE GENOMIC DNA]</scope>
    <source>
        <strain evidence="5">DSM 16854 / JCM 12705 / C23</strain>
    </source>
</reference>
<dbReference type="PROSITE" id="PS51186">
    <property type="entry name" value="GNAT"/>
    <property type="match status" value="1"/>
</dbReference>
<dbReference type="SUPFAM" id="SSF55729">
    <property type="entry name" value="Acyl-CoA N-acyltransferases (Nat)"/>
    <property type="match status" value="1"/>
</dbReference>
<dbReference type="CDD" id="cd04301">
    <property type="entry name" value="NAT_SF"/>
    <property type="match status" value="1"/>
</dbReference>
<dbReference type="KEGG" id="hwc:Hqrw_1733"/>
<name>G0LGW2_HALWC</name>
<dbReference type="EC" id="2.3.1.-" evidence="4"/>
<dbReference type="Proteomes" id="UP000007954">
    <property type="component" value="Chromosome"/>
</dbReference>
<dbReference type="InterPro" id="IPR050832">
    <property type="entry name" value="Bact_Acetyltransf"/>
</dbReference>
<accession>G0LGW2</accession>
<evidence type="ECO:0000313" key="4">
    <source>
        <dbReference type="EMBL" id="CCC39664.1"/>
    </source>
</evidence>
<dbReference type="InterPro" id="IPR016181">
    <property type="entry name" value="Acyl_CoA_acyltransferase"/>
</dbReference>
<dbReference type="Pfam" id="PF00583">
    <property type="entry name" value="Acetyltransf_1"/>
    <property type="match status" value="1"/>
</dbReference>
<dbReference type="HOGENOM" id="CLU_013985_18_3_2"/>
<dbReference type="EMBL" id="FR746099">
    <property type="protein sequence ID" value="CCC39664.1"/>
    <property type="molecule type" value="Genomic_DNA"/>
</dbReference>
<dbReference type="Gene3D" id="3.40.630.30">
    <property type="match status" value="1"/>
</dbReference>
<dbReference type="Pfam" id="PF19133">
    <property type="entry name" value="DUF5816"/>
    <property type="match status" value="1"/>
</dbReference>
<dbReference type="OrthoDB" id="125295at2157"/>
<dbReference type="InterPro" id="IPR043854">
    <property type="entry name" value="DUF5816"/>
</dbReference>
<dbReference type="AlphaFoldDB" id="G0LGW2"/>
<dbReference type="GeneID" id="12446420"/>
<dbReference type="PANTHER" id="PTHR43877">
    <property type="entry name" value="AMINOALKYLPHOSPHONATE N-ACETYLTRANSFERASE-RELATED-RELATED"/>
    <property type="match status" value="1"/>
</dbReference>